<proteinExistence type="predicted"/>
<dbReference type="SMART" id="SM00342">
    <property type="entry name" value="HTH_ARAC"/>
    <property type="match status" value="1"/>
</dbReference>
<keyword evidence="3" id="KW-0804">Transcription</keyword>
<dbReference type="Pfam" id="PF12833">
    <property type="entry name" value="HTH_18"/>
    <property type="match status" value="1"/>
</dbReference>
<dbReference type="InterPro" id="IPR018060">
    <property type="entry name" value="HTH_AraC"/>
</dbReference>
<dbReference type="Proteomes" id="UP001595621">
    <property type="component" value="Unassembled WGS sequence"/>
</dbReference>
<dbReference type="PANTHER" id="PTHR47894">
    <property type="entry name" value="HTH-TYPE TRANSCRIPTIONAL REGULATOR GADX"/>
    <property type="match status" value="1"/>
</dbReference>
<dbReference type="SUPFAM" id="SSF46689">
    <property type="entry name" value="Homeodomain-like"/>
    <property type="match status" value="1"/>
</dbReference>
<keyword evidence="2" id="KW-0238">DNA-binding</keyword>
<accession>A0ABV7G8K8</accession>
<sequence length="334" mass="38110">MEESLITVPADTVCSFVNFIRQHGLEPENEIDMYAMEALCPGQTIDVEIYERLISFAQQRLNRPQLGFEFGQCVDAGQWGILGYIAYTSSTIKDALENQMKFQSLAGTCGLPEHEYGEQFTLLKWVPAYHCSHHVVEAVVTSWVAMARRLTAKKIPLRRVCFQHSAMASQQSYEEYFQCEVSFCSDFNGVDVCNSAFGLPLNQHNPIVHDSLIRKAENIMDRFVTSCSLDAIVGFIQEQLPYGVPEIESTAAKFSMSVRTLQRRLDDYQLTYREIVDQVRRKNAIRYLENADVEILQVAQLLGFAEQSSFQRAFKRWTDKTPNAFRQSLLTASH</sequence>
<evidence type="ECO:0000256" key="3">
    <source>
        <dbReference type="ARBA" id="ARBA00023163"/>
    </source>
</evidence>
<dbReference type="InterPro" id="IPR032687">
    <property type="entry name" value="AraC-type_N"/>
</dbReference>
<evidence type="ECO:0000313" key="6">
    <source>
        <dbReference type="Proteomes" id="UP001595621"/>
    </source>
</evidence>
<evidence type="ECO:0000256" key="1">
    <source>
        <dbReference type="ARBA" id="ARBA00023015"/>
    </source>
</evidence>
<dbReference type="Pfam" id="PF12625">
    <property type="entry name" value="Arabinose_bd"/>
    <property type="match status" value="1"/>
</dbReference>
<gene>
    <name evidence="5" type="ORF">ACFOE0_02300</name>
</gene>
<name>A0ABV7G8K8_9GAMM</name>
<evidence type="ECO:0000313" key="5">
    <source>
        <dbReference type="EMBL" id="MFC3137023.1"/>
    </source>
</evidence>
<comment type="caution">
    <text evidence="5">The sequence shown here is derived from an EMBL/GenBank/DDBJ whole genome shotgun (WGS) entry which is preliminary data.</text>
</comment>
<keyword evidence="6" id="KW-1185">Reference proteome</keyword>
<dbReference type="PROSITE" id="PS01124">
    <property type="entry name" value="HTH_ARAC_FAMILY_2"/>
    <property type="match status" value="1"/>
</dbReference>
<dbReference type="InterPro" id="IPR009057">
    <property type="entry name" value="Homeodomain-like_sf"/>
</dbReference>
<organism evidence="5 6">
    <name type="scientific">Shewanella submarina</name>
    <dbReference type="NCBI Taxonomy" id="2016376"/>
    <lineage>
        <taxon>Bacteria</taxon>
        <taxon>Pseudomonadati</taxon>
        <taxon>Pseudomonadota</taxon>
        <taxon>Gammaproteobacteria</taxon>
        <taxon>Alteromonadales</taxon>
        <taxon>Shewanellaceae</taxon>
        <taxon>Shewanella</taxon>
    </lineage>
</organism>
<feature type="domain" description="HTH araC/xylS-type" evidence="4">
    <location>
        <begin position="230"/>
        <end position="328"/>
    </location>
</feature>
<dbReference type="Gene3D" id="1.10.10.60">
    <property type="entry name" value="Homeodomain-like"/>
    <property type="match status" value="1"/>
</dbReference>
<dbReference type="RefSeq" id="WP_248937337.1">
    <property type="nucleotide sequence ID" value="NZ_JAKILF010000008.1"/>
</dbReference>
<reference evidence="6" key="1">
    <citation type="journal article" date="2019" name="Int. J. Syst. Evol. Microbiol.">
        <title>The Global Catalogue of Microorganisms (GCM) 10K type strain sequencing project: providing services to taxonomists for standard genome sequencing and annotation.</title>
        <authorList>
            <consortium name="The Broad Institute Genomics Platform"/>
            <consortium name="The Broad Institute Genome Sequencing Center for Infectious Disease"/>
            <person name="Wu L."/>
            <person name="Ma J."/>
        </authorList>
    </citation>
    <scope>NUCLEOTIDE SEQUENCE [LARGE SCALE GENOMIC DNA]</scope>
    <source>
        <strain evidence="6">KCTC 52277</strain>
    </source>
</reference>
<evidence type="ECO:0000256" key="2">
    <source>
        <dbReference type="ARBA" id="ARBA00023125"/>
    </source>
</evidence>
<evidence type="ECO:0000259" key="4">
    <source>
        <dbReference type="PROSITE" id="PS01124"/>
    </source>
</evidence>
<dbReference type="PANTHER" id="PTHR47894:SF1">
    <property type="entry name" value="HTH-TYPE TRANSCRIPTIONAL REGULATOR VQSM"/>
    <property type="match status" value="1"/>
</dbReference>
<keyword evidence="1" id="KW-0805">Transcription regulation</keyword>
<protein>
    <submittedName>
        <fullName evidence="5">AraC family transcriptional regulator ligand-binding domain-containing protein</fullName>
    </submittedName>
</protein>
<dbReference type="EMBL" id="JBHRTD010000001">
    <property type="protein sequence ID" value="MFC3137023.1"/>
    <property type="molecule type" value="Genomic_DNA"/>
</dbReference>